<keyword evidence="3 9" id="KW-0812">Transmembrane</keyword>
<comment type="subcellular location">
    <subcellularLocation>
        <location evidence="1">Endomembrane system</location>
        <topology evidence="1">Multi-pass membrane protein</topology>
    </subcellularLocation>
</comment>
<dbReference type="AlphaFoldDB" id="X1MLX7"/>
<keyword evidence="8 9" id="KW-0472">Membrane</keyword>
<gene>
    <name evidence="10" type="ORF">S06H3_10380</name>
</gene>
<dbReference type="InterPro" id="IPR004131">
    <property type="entry name" value="PPase-energised_H-pump"/>
</dbReference>
<dbReference type="EMBL" id="BARV01004797">
    <property type="protein sequence ID" value="GAI07379.1"/>
    <property type="molecule type" value="Genomic_DNA"/>
</dbReference>
<evidence type="ECO:0000256" key="8">
    <source>
        <dbReference type="ARBA" id="ARBA00023136"/>
    </source>
</evidence>
<dbReference type="GO" id="GO:0004427">
    <property type="term" value="F:inorganic diphosphate phosphatase activity"/>
    <property type="evidence" value="ECO:0007669"/>
    <property type="project" value="InterPro"/>
</dbReference>
<keyword evidence="5" id="KW-1278">Translocase</keyword>
<feature type="non-terminal residue" evidence="10">
    <location>
        <position position="78"/>
    </location>
</feature>
<feature type="transmembrane region" description="Helical" evidence="9">
    <location>
        <begin position="57"/>
        <end position="77"/>
    </location>
</feature>
<sequence length="78" mass="9216">MNFMFIPLIFGFLGAPIIIWLFWWITKESTGTPRMKELAGYIQDGAYTFLRREFKTISYFIIPLAMLLFVLLGWQIAF</sequence>
<dbReference type="GO" id="GO:0012505">
    <property type="term" value="C:endomembrane system"/>
    <property type="evidence" value="ECO:0007669"/>
    <property type="project" value="UniProtKB-SubCell"/>
</dbReference>
<protein>
    <submittedName>
        <fullName evidence="10">Uncharacterized protein</fullName>
    </submittedName>
</protein>
<evidence type="ECO:0000313" key="10">
    <source>
        <dbReference type="EMBL" id="GAI07379.1"/>
    </source>
</evidence>
<keyword evidence="7" id="KW-0406">Ion transport</keyword>
<dbReference type="GO" id="GO:0009678">
    <property type="term" value="F:diphosphate hydrolysis-driven proton transmembrane transporter activity"/>
    <property type="evidence" value="ECO:0007669"/>
    <property type="project" value="InterPro"/>
</dbReference>
<evidence type="ECO:0000256" key="6">
    <source>
        <dbReference type="ARBA" id="ARBA00022989"/>
    </source>
</evidence>
<name>X1MLX7_9ZZZZ</name>
<evidence type="ECO:0000256" key="4">
    <source>
        <dbReference type="ARBA" id="ARBA00022842"/>
    </source>
</evidence>
<evidence type="ECO:0000256" key="2">
    <source>
        <dbReference type="ARBA" id="ARBA00022448"/>
    </source>
</evidence>
<evidence type="ECO:0000256" key="1">
    <source>
        <dbReference type="ARBA" id="ARBA00004127"/>
    </source>
</evidence>
<evidence type="ECO:0000256" key="3">
    <source>
        <dbReference type="ARBA" id="ARBA00022692"/>
    </source>
</evidence>
<accession>X1MLX7</accession>
<comment type="caution">
    <text evidence="10">The sequence shown here is derived from an EMBL/GenBank/DDBJ whole genome shotgun (WGS) entry which is preliminary data.</text>
</comment>
<keyword evidence="2" id="KW-0813">Transport</keyword>
<keyword evidence="6 9" id="KW-1133">Transmembrane helix</keyword>
<feature type="transmembrane region" description="Helical" evidence="9">
    <location>
        <begin position="6"/>
        <end position="26"/>
    </location>
</feature>
<proteinExistence type="predicted"/>
<dbReference type="Pfam" id="PF03030">
    <property type="entry name" value="H_PPase"/>
    <property type="match status" value="1"/>
</dbReference>
<evidence type="ECO:0000256" key="9">
    <source>
        <dbReference type="SAM" id="Phobius"/>
    </source>
</evidence>
<reference evidence="10" key="1">
    <citation type="journal article" date="2014" name="Front. Microbiol.">
        <title>High frequency of phylogenetically diverse reductive dehalogenase-homologous genes in deep subseafloor sedimentary metagenomes.</title>
        <authorList>
            <person name="Kawai M."/>
            <person name="Futagami T."/>
            <person name="Toyoda A."/>
            <person name="Takaki Y."/>
            <person name="Nishi S."/>
            <person name="Hori S."/>
            <person name="Arai W."/>
            <person name="Tsubouchi T."/>
            <person name="Morono Y."/>
            <person name="Uchiyama I."/>
            <person name="Ito T."/>
            <person name="Fujiyama A."/>
            <person name="Inagaki F."/>
            <person name="Takami H."/>
        </authorList>
    </citation>
    <scope>NUCLEOTIDE SEQUENCE</scope>
    <source>
        <strain evidence="10">Expedition CK06-06</strain>
    </source>
</reference>
<evidence type="ECO:0000256" key="5">
    <source>
        <dbReference type="ARBA" id="ARBA00022967"/>
    </source>
</evidence>
<dbReference type="GO" id="GO:0016020">
    <property type="term" value="C:membrane"/>
    <property type="evidence" value="ECO:0007669"/>
    <property type="project" value="InterPro"/>
</dbReference>
<evidence type="ECO:0000256" key="7">
    <source>
        <dbReference type="ARBA" id="ARBA00023065"/>
    </source>
</evidence>
<keyword evidence="4" id="KW-0460">Magnesium</keyword>
<organism evidence="10">
    <name type="scientific">marine sediment metagenome</name>
    <dbReference type="NCBI Taxonomy" id="412755"/>
    <lineage>
        <taxon>unclassified sequences</taxon>
        <taxon>metagenomes</taxon>
        <taxon>ecological metagenomes</taxon>
    </lineage>
</organism>